<dbReference type="EMBL" id="JAGINP010000009">
    <property type="protein sequence ID" value="MBP2292945.1"/>
    <property type="molecule type" value="Genomic_DNA"/>
</dbReference>
<feature type="compositionally biased region" description="Basic and acidic residues" evidence="1">
    <location>
        <begin position="47"/>
        <end position="56"/>
    </location>
</feature>
<name>A0ABS4SNL5_9PROT</name>
<feature type="signal peptide" evidence="2">
    <location>
        <begin position="1"/>
        <end position="17"/>
    </location>
</feature>
<dbReference type="Gene3D" id="2.60.40.2500">
    <property type="match status" value="1"/>
</dbReference>
<dbReference type="RefSeq" id="WP_209766816.1">
    <property type="nucleotide sequence ID" value="NZ_JAGINP010000009.1"/>
</dbReference>
<feature type="region of interest" description="Disordered" evidence="1">
    <location>
        <begin position="25"/>
        <end position="65"/>
    </location>
</feature>
<dbReference type="InterPro" id="IPR038161">
    <property type="entry name" value="VirB9/CagX/TrbG_C_sf"/>
</dbReference>
<evidence type="ECO:0000313" key="3">
    <source>
        <dbReference type="EMBL" id="MBP2292945.1"/>
    </source>
</evidence>
<organism evidence="3 4">
    <name type="scientific">Azospirillum rugosum</name>
    <dbReference type="NCBI Taxonomy" id="416170"/>
    <lineage>
        <taxon>Bacteria</taxon>
        <taxon>Pseudomonadati</taxon>
        <taxon>Pseudomonadota</taxon>
        <taxon>Alphaproteobacteria</taxon>
        <taxon>Rhodospirillales</taxon>
        <taxon>Azospirillaceae</taxon>
        <taxon>Azospirillum</taxon>
    </lineage>
</organism>
<dbReference type="InterPro" id="IPR010258">
    <property type="entry name" value="Conjugal_tfr_TrbG/VirB9/CagX"/>
</dbReference>
<evidence type="ECO:0000313" key="4">
    <source>
        <dbReference type="Proteomes" id="UP000781958"/>
    </source>
</evidence>
<proteinExistence type="predicted"/>
<dbReference type="Pfam" id="PF03524">
    <property type="entry name" value="CagX"/>
    <property type="match status" value="1"/>
</dbReference>
<dbReference type="PROSITE" id="PS51257">
    <property type="entry name" value="PROKAR_LIPOPROTEIN"/>
    <property type="match status" value="1"/>
</dbReference>
<dbReference type="Proteomes" id="UP000781958">
    <property type="component" value="Unassembled WGS sequence"/>
</dbReference>
<keyword evidence="4" id="KW-1185">Reference proteome</keyword>
<evidence type="ECO:0000256" key="1">
    <source>
        <dbReference type="SAM" id="MobiDB-lite"/>
    </source>
</evidence>
<reference evidence="3 4" key="1">
    <citation type="submission" date="2021-03" db="EMBL/GenBank/DDBJ databases">
        <title>Genomic Encyclopedia of Type Strains, Phase III (KMG-III): the genomes of soil and plant-associated and newly described type strains.</title>
        <authorList>
            <person name="Whitman W."/>
        </authorList>
    </citation>
    <scope>NUCLEOTIDE SEQUENCE [LARGE SCALE GENOMIC DNA]</scope>
    <source>
        <strain evidence="3 4">IMMIB AFH-6</strain>
    </source>
</reference>
<comment type="caution">
    <text evidence="3">The sequence shown here is derived from an EMBL/GenBank/DDBJ whole genome shotgun (WGS) entry which is preliminary data.</text>
</comment>
<feature type="chain" id="PRO_5046897781" evidence="2">
    <location>
        <begin position="18"/>
        <end position="319"/>
    </location>
</feature>
<evidence type="ECO:0000256" key="2">
    <source>
        <dbReference type="SAM" id="SignalP"/>
    </source>
</evidence>
<gene>
    <name evidence="3" type="ORF">J2851_002727</name>
</gene>
<sequence length="319" mass="35721">MRLPVPLLALPLLAACATDTTPLDTAVEAPAPRTYTTADLRIPQTQMEKERREKPAPRPSRAQTRNWVGQANEAALDLPTLTCFKGKSCEYWYQSDLQYLVYMAEGNQTLVCLKPGEVVRDIVAPGAQVWIPHQPYSFGKGAQRTECIAFMPRRAGLNQQISIFTNERKYDLNVETHRRTHHVEVRWRYPEDYLATLNGQAAAISATVAGDRRDRTTELAYRDRRCTYALDGDTPEWRPVPTADGQPPVCDDGEVTVINFTPGALGAYGAPILWRIGADGTRIPVQYGRMNATYRVAGIHDHLLLALGAQEVHIRRTRP</sequence>
<protein>
    <submittedName>
        <fullName evidence="3">Type IV secretion system protein VirB9</fullName>
    </submittedName>
</protein>
<accession>A0ABS4SNL5</accession>
<keyword evidence="2" id="KW-0732">Signal</keyword>